<evidence type="ECO:0000256" key="6">
    <source>
        <dbReference type="ARBA" id="ARBA00023128"/>
    </source>
</evidence>
<dbReference type="EMBL" id="CAUYUJ010014602">
    <property type="protein sequence ID" value="CAK0843712.1"/>
    <property type="molecule type" value="Genomic_DNA"/>
</dbReference>
<comment type="caution">
    <text evidence="9">The sequence shown here is derived from an EMBL/GenBank/DDBJ whole genome shotgun (WGS) entry which is preliminary data.</text>
</comment>
<feature type="non-terminal residue" evidence="9">
    <location>
        <position position="1"/>
    </location>
</feature>
<evidence type="ECO:0000256" key="7">
    <source>
        <dbReference type="PROSITE-ProRule" id="PRU00259"/>
    </source>
</evidence>
<evidence type="ECO:0000256" key="1">
    <source>
        <dbReference type="ARBA" id="ARBA00004173"/>
    </source>
</evidence>
<evidence type="ECO:0000256" key="8">
    <source>
        <dbReference type="SAM" id="MobiDB-lite"/>
    </source>
</evidence>
<evidence type="ECO:0000256" key="4">
    <source>
        <dbReference type="ARBA" id="ARBA00022490"/>
    </source>
</evidence>
<evidence type="ECO:0000313" key="10">
    <source>
        <dbReference type="Proteomes" id="UP001189429"/>
    </source>
</evidence>
<dbReference type="PROSITE" id="PS50176">
    <property type="entry name" value="ARM_REPEAT"/>
    <property type="match status" value="3"/>
</dbReference>
<dbReference type="SMART" id="SM00185">
    <property type="entry name" value="ARM"/>
    <property type="match status" value="7"/>
</dbReference>
<keyword evidence="4" id="KW-0963">Cytoplasm</keyword>
<dbReference type="InterPro" id="IPR040144">
    <property type="entry name" value="RAP1GDS1"/>
</dbReference>
<feature type="repeat" description="ARM" evidence="7">
    <location>
        <begin position="289"/>
        <end position="333"/>
    </location>
</feature>
<comment type="subcellular location">
    <subcellularLocation>
        <location evidence="3">Cytoplasm</location>
        <location evidence="3">Cytosol</location>
    </subcellularLocation>
    <subcellularLocation>
        <location evidence="2">Endoplasmic reticulum</location>
    </subcellularLocation>
    <subcellularLocation>
        <location evidence="1">Mitochondrion</location>
    </subcellularLocation>
</comment>
<evidence type="ECO:0000256" key="3">
    <source>
        <dbReference type="ARBA" id="ARBA00004514"/>
    </source>
</evidence>
<evidence type="ECO:0008006" key="11">
    <source>
        <dbReference type="Google" id="ProtNLM"/>
    </source>
</evidence>
<dbReference type="InterPro" id="IPR000225">
    <property type="entry name" value="Armadillo"/>
</dbReference>
<name>A0ABN9TDA3_9DINO</name>
<dbReference type="Proteomes" id="UP001189429">
    <property type="component" value="Unassembled WGS sequence"/>
</dbReference>
<dbReference type="PANTHER" id="PTHR10957">
    <property type="entry name" value="RAP1 GTPASE-GDP DISSOCIATION STIMULATOR 1"/>
    <property type="match status" value="1"/>
</dbReference>
<keyword evidence="5" id="KW-0256">Endoplasmic reticulum</keyword>
<keyword evidence="6" id="KW-0496">Mitochondrion</keyword>
<dbReference type="InterPro" id="IPR016024">
    <property type="entry name" value="ARM-type_fold"/>
</dbReference>
<dbReference type="SUPFAM" id="SSF48371">
    <property type="entry name" value="ARM repeat"/>
    <property type="match status" value="2"/>
</dbReference>
<keyword evidence="10" id="KW-1185">Reference proteome</keyword>
<gene>
    <name evidence="9" type="ORF">PCOR1329_LOCUS37970</name>
</gene>
<protein>
    <recommendedName>
        <fullName evidence="11">Armadillo repeat-containing protein 8</fullName>
    </recommendedName>
</protein>
<feature type="region of interest" description="Disordered" evidence="8">
    <location>
        <begin position="558"/>
        <end position="582"/>
    </location>
</feature>
<evidence type="ECO:0000256" key="5">
    <source>
        <dbReference type="ARBA" id="ARBA00022824"/>
    </source>
</evidence>
<feature type="repeat" description="ARM" evidence="7">
    <location>
        <begin position="332"/>
        <end position="378"/>
    </location>
</feature>
<feature type="repeat" description="ARM" evidence="7">
    <location>
        <begin position="109"/>
        <end position="154"/>
    </location>
</feature>
<dbReference type="Gene3D" id="1.25.10.10">
    <property type="entry name" value="Leucine-rich Repeat Variant"/>
    <property type="match status" value="2"/>
</dbReference>
<organism evidence="9 10">
    <name type="scientific">Prorocentrum cordatum</name>
    <dbReference type="NCBI Taxonomy" id="2364126"/>
    <lineage>
        <taxon>Eukaryota</taxon>
        <taxon>Sar</taxon>
        <taxon>Alveolata</taxon>
        <taxon>Dinophyceae</taxon>
        <taxon>Prorocentrales</taxon>
        <taxon>Prorocentraceae</taxon>
        <taxon>Prorocentrum</taxon>
    </lineage>
</organism>
<proteinExistence type="predicted"/>
<evidence type="ECO:0000256" key="2">
    <source>
        <dbReference type="ARBA" id="ARBA00004240"/>
    </source>
</evidence>
<accession>A0ABN9TDA3</accession>
<dbReference type="InterPro" id="IPR011989">
    <property type="entry name" value="ARM-like"/>
</dbReference>
<evidence type="ECO:0000313" key="9">
    <source>
        <dbReference type="EMBL" id="CAK0843712.1"/>
    </source>
</evidence>
<sequence length="582" mass="60803">AVLASGVPTSVDAQTQQRLAAALCSWLRGNTDAPDADLGCLYAVLRVLCKVIEDDAASGAVAVQKGLLSTATTLLIAHAANARLTRCCLEAVATLSAIENSDVIISRLGTVPLVVDLLRKYRDVDDAVLEDAVTALALLAKRTRHRRTLSQGGGITELVDTLKRCVDRPPLVIAVCRCFGNFAAKEEFCLTVLEHGGVGALMAAFDTASRGVGPAPNDTRAAVLSAIWACSTDCGRVQQALLASGWLASLAAVLQAGEINHAGLHEAALGIVRGLSRGPQYQADIVNLGFIQTTIQAMQTFRGRTSLLKEACGVLGNLASDPEIRAQLGESGAVEEICAVLRGCQKHDDRKVAKLALGSLSNLASSDSNREAMAKTDVAQTLLEASRVFISNENVIEYAVGAISHLVVHEGCCAQLQRAGAVEALLLFISEHKEDLQVVSKSLVALRKILRRAGRAGPGQQQATLQQVARAGGRDGCSGVGLLADAMQDPSLAGDAVVVREVALILAGLARSPASVKALMAAAVPPCMKALELHQNESEVADALAGLLSELPLEEDDRWAKGPAPSRLDDLAVSSPRAGFGG</sequence>
<reference evidence="9" key="1">
    <citation type="submission" date="2023-10" db="EMBL/GenBank/DDBJ databases">
        <authorList>
            <person name="Chen Y."/>
            <person name="Shah S."/>
            <person name="Dougan E. K."/>
            <person name="Thang M."/>
            <person name="Chan C."/>
        </authorList>
    </citation>
    <scope>NUCLEOTIDE SEQUENCE [LARGE SCALE GENOMIC DNA]</scope>
</reference>